<evidence type="ECO:0000259" key="7">
    <source>
        <dbReference type="PROSITE" id="PS51998"/>
    </source>
</evidence>
<dbReference type="GO" id="GO:0042393">
    <property type="term" value="F:histone binding"/>
    <property type="evidence" value="ECO:0007669"/>
    <property type="project" value="TreeGrafter"/>
</dbReference>
<evidence type="ECO:0008006" key="10">
    <source>
        <dbReference type="Google" id="ProtNLM"/>
    </source>
</evidence>
<evidence type="ECO:0000313" key="9">
    <source>
        <dbReference type="Proteomes" id="UP001209878"/>
    </source>
</evidence>
<evidence type="ECO:0000259" key="6">
    <source>
        <dbReference type="PROSITE" id="PS50800"/>
    </source>
</evidence>
<keyword evidence="2" id="KW-0156">Chromatin regulator</keyword>
<comment type="subcellular location">
    <subcellularLocation>
        <location evidence="1">Nucleus</location>
    </subcellularLocation>
</comment>
<feature type="compositionally biased region" description="Basic and acidic residues" evidence="5">
    <location>
        <begin position="364"/>
        <end position="389"/>
    </location>
</feature>
<sequence length="476" mass="53321">MSDNENNGPVSAVEQDGGGDAVLAIKKKKEEIAAAGEVKVNAGGDNGISEPAEIKSSVTEEKVETKSVDTKMEVETEASPEKKEAGEQEQPQKSPSKRGRKKKPVKEVDDEEEEELQPGLLERPVVLDDGRKRERKKTDRLETSFNTPGSKGKTLDVPEGSGSKLGEIDNIEYQLRKVHGDDLKPLHRVLYSRAGTTTEVKKNIRKFCGFTFEKNSPEYQKRVQVITKCTMAQLKLMCETLDLERGGTKENIVERLIDFLMSPHSSGKPLKQNKVKAHRKPSGKPRKRRRTKKEMEEARQKEAADRASGKKRSRKRKAASTDDDEEEEEAEAEGSEESAGEEEEEEKKEEEVETHQAPKKKRAKVELPKKEIKKAKEPKAKKAAGDKKTPLKKPRPPKKPKVTGSGDDSAAEDAVSSKQPPSDEELKEVVKKILDGANLEEITMKTVCRQVFDKYPDFDLTSRKDYIKVTVKQIIR</sequence>
<dbReference type="Gene3D" id="1.10.10.60">
    <property type="entry name" value="Homeodomain-like"/>
    <property type="match status" value="1"/>
</dbReference>
<dbReference type="SUPFAM" id="SSF109715">
    <property type="entry name" value="DEK C-terminal domain"/>
    <property type="match status" value="1"/>
</dbReference>
<dbReference type="Proteomes" id="UP001209878">
    <property type="component" value="Unassembled WGS sequence"/>
</dbReference>
<dbReference type="GO" id="GO:2000779">
    <property type="term" value="P:regulation of double-strand break repair"/>
    <property type="evidence" value="ECO:0007669"/>
    <property type="project" value="TreeGrafter"/>
</dbReference>
<name>A0AAD9UHF4_RIDPI</name>
<dbReference type="GO" id="GO:0006325">
    <property type="term" value="P:chromatin organization"/>
    <property type="evidence" value="ECO:0007669"/>
    <property type="project" value="UniProtKB-KW"/>
</dbReference>
<feature type="region of interest" description="Disordered" evidence="5">
    <location>
        <begin position="262"/>
        <end position="426"/>
    </location>
</feature>
<evidence type="ECO:0000313" key="8">
    <source>
        <dbReference type="EMBL" id="KAK2189342.1"/>
    </source>
</evidence>
<reference evidence="8" key="1">
    <citation type="journal article" date="2023" name="Mol. Biol. Evol.">
        <title>Third-Generation Sequencing Reveals the Adaptive Role of the Epigenome in Three Deep-Sea Polychaetes.</title>
        <authorList>
            <person name="Perez M."/>
            <person name="Aroh O."/>
            <person name="Sun Y."/>
            <person name="Lan Y."/>
            <person name="Juniper S.K."/>
            <person name="Young C.R."/>
            <person name="Angers B."/>
            <person name="Qian P.Y."/>
        </authorList>
    </citation>
    <scope>NUCLEOTIDE SEQUENCE</scope>
    <source>
        <strain evidence="8">R07B-5</strain>
    </source>
</reference>
<dbReference type="PANTHER" id="PTHR13468">
    <property type="entry name" value="DEK PROTEIN"/>
    <property type="match status" value="1"/>
</dbReference>
<feature type="compositionally biased region" description="Acidic residues" evidence="5">
    <location>
        <begin position="321"/>
        <end position="348"/>
    </location>
</feature>
<comment type="caution">
    <text evidence="8">The sequence shown here is derived from an EMBL/GenBank/DDBJ whole genome shotgun (WGS) entry which is preliminary data.</text>
</comment>
<dbReference type="PANTHER" id="PTHR13468:SF1">
    <property type="entry name" value="PROTEIN DEK"/>
    <property type="match status" value="1"/>
</dbReference>
<dbReference type="PROSITE" id="PS50800">
    <property type="entry name" value="SAP"/>
    <property type="match status" value="1"/>
</dbReference>
<accession>A0AAD9UHF4</accession>
<feature type="compositionally biased region" description="Basic residues" evidence="5">
    <location>
        <begin position="95"/>
        <end position="104"/>
    </location>
</feature>
<feature type="domain" description="SAP" evidence="6">
    <location>
        <begin position="226"/>
        <end position="260"/>
    </location>
</feature>
<evidence type="ECO:0000256" key="3">
    <source>
        <dbReference type="ARBA" id="ARBA00023125"/>
    </source>
</evidence>
<protein>
    <recommendedName>
        <fullName evidence="10">Protein DEK</fullName>
    </recommendedName>
</protein>
<keyword evidence="9" id="KW-1185">Reference proteome</keyword>
<keyword evidence="4" id="KW-0539">Nucleus</keyword>
<evidence type="ECO:0000256" key="1">
    <source>
        <dbReference type="ARBA" id="ARBA00004123"/>
    </source>
</evidence>
<feature type="region of interest" description="Disordered" evidence="5">
    <location>
        <begin position="36"/>
        <end position="161"/>
    </location>
</feature>
<dbReference type="InterPro" id="IPR003034">
    <property type="entry name" value="SAP_dom"/>
</dbReference>
<feature type="compositionally biased region" description="Basic and acidic residues" evidence="5">
    <location>
        <begin position="293"/>
        <end position="308"/>
    </location>
</feature>
<evidence type="ECO:0000256" key="2">
    <source>
        <dbReference type="ARBA" id="ARBA00022853"/>
    </source>
</evidence>
<dbReference type="PROSITE" id="PS51998">
    <property type="entry name" value="DEK_C"/>
    <property type="match status" value="1"/>
</dbReference>
<feature type="compositionally biased region" description="Basic residues" evidence="5">
    <location>
        <begin position="390"/>
        <end position="401"/>
    </location>
</feature>
<dbReference type="AlphaFoldDB" id="A0AAD9UHF4"/>
<organism evidence="8 9">
    <name type="scientific">Ridgeia piscesae</name>
    <name type="common">Tubeworm</name>
    <dbReference type="NCBI Taxonomy" id="27915"/>
    <lineage>
        <taxon>Eukaryota</taxon>
        <taxon>Metazoa</taxon>
        <taxon>Spiralia</taxon>
        <taxon>Lophotrochozoa</taxon>
        <taxon>Annelida</taxon>
        <taxon>Polychaeta</taxon>
        <taxon>Sedentaria</taxon>
        <taxon>Canalipalpata</taxon>
        <taxon>Sabellida</taxon>
        <taxon>Siboglinidae</taxon>
        <taxon>Ridgeia</taxon>
    </lineage>
</organism>
<feature type="compositionally biased region" description="Basic and acidic residues" evidence="5">
    <location>
        <begin position="125"/>
        <end position="142"/>
    </location>
</feature>
<feature type="compositionally biased region" description="Basic residues" evidence="5">
    <location>
        <begin position="309"/>
        <end position="318"/>
    </location>
</feature>
<keyword evidence="3" id="KW-0238">DNA-binding</keyword>
<dbReference type="EMBL" id="JAODUO010000109">
    <property type="protein sequence ID" value="KAK2189342.1"/>
    <property type="molecule type" value="Genomic_DNA"/>
</dbReference>
<dbReference type="GO" id="GO:0003677">
    <property type="term" value="F:DNA binding"/>
    <property type="evidence" value="ECO:0007669"/>
    <property type="project" value="UniProtKB-KW"/>
</dbReference>
<feature type="compositionally biased region" description="Basic and acidic residues" evidence="5">
    <location>
        <begin position="58"/>
        <end position="86"/>
    </location>
</feature>
<dbReference type="InterPro" id="IPR014876">
    <property type="entry name" value="DEK_C"/>
</dbReference>
<feature type="domain" description="DEK-C" evidence="7">
    <location>
        <begin position="420"/>
        <end position="476"/>
    </location>
</feature>
<gene>
    <name evidence="8" type="ORF">NP493_109g07023</name>
</gene>
<dbReference type="InterPro" id="IPR044198">
    <property type="entry name" value="DEK"/>
</dbReference>
<dbReference type="Pfam" id="PF08766">
    <property type="entry name" value="DEK_C"/>
    <property type="match status" value="1"/>
</dbReference>
<feature type="compositionally biased region" description="Basic residues" evidence="5">
    <location>
        <begin position="271"/>
        <end position="292"/>
    </location>
</feature>
<evidence type="ECO:0000256" key="4">
    <source>
        <dbReference type="ARBA" id="ARBA00023242"/>
    </source>
</evidence>
<proteinExistence type="predicted"/>
<dbReference type="GO" id="GO:0005634">
    <property type="term" value="C:nucleus"/>
    <property type="evidence" value="ECO:0007669"/>
    <property type="project" value="UniProtKB-SubCell"/>
</dbReference>
<evidence type="ECO:0000256" key="5">
    <source>
        <dbReference type="SAM" id="MobiDB-lite"/>
    </source>
</evidence>